<keyword evidence="4" id="KW-0808">Transferase</keyword>
<gene>
    <name evidence="11" type="ORF">LL252_08535</name>
</gene>
<dbReference type="Gene3D" id="2.40.440.10">
    <property type="entry name" value="L,D-transpeptidase catalytic domain-like"/>
    <property type="match status" value="1"/>
</dbReference>
<feature type="domain" description="L,D-TPase catalytic" evidence="10">
    <location>
        <begin position="1"/>
        <end position="156"/>
    </location>
</feature>
<evidence type="ECO:0000256" key="7">
    <source>
        <dbReference type="ARBA" id="ARBA00022984"/>
    </source>
</evidence>
<dbReference type="EMBL" id="JAJGNA010000008">
    <property type="protein sequence ID" value="MCC4308619.1"/>
    <property type="molecule type" value="Genomic_DNA"/>
</dbReference>
<keyword evidence="5" id="KW-0378">Hydrolase</keyword>
<accession>A0A9Q3UNB9</accession>
<reference evidence="11" key="1">
    <citation type="submission" date="2021-10" db="EMBL/GenBank/DDBJ databases">
        <title>The diversity and Nitrogen Metabolism of Culturable Nitrate-Utilizing Bacteria Within the Oxygen Minimum Zone of the Changjiang (Yangtze River)Estuary.</title>
        <authorList>
            <person name="Zhang D."/>
            <person name="Zheng J."/>
            <person name="Liu S."/>
            <person name="He W."/>
        </authorList>
    </citation>
    <scope>NUCLEOTIDE SEQUENCE</scope>
    <source>
        <strain evidence="11">FXH-223</strain>
    </source>
</reference>
<comment type="caution">
    <text evidence="11">The sequence shown here is derived from an EMBL/GenBank/DDBJ whole genome shotgun (WGS) entry which is preliminary data.</text>
</comment>
<keyword evidence="7 9" id="KW-0573">Peptidoglycan synthesis</keyword>
<evidence type="ECO:0000256" key="2">
    <source>
        <dbReference type="ARBA" id="ARBA00005992"/>
    </source>
</evidence>
<dbReference type="GO" id="GO:0005576">
    <property type="term" value="C:extracellular region"/>
    <property type="evidence" value="ECO:0007669"/>
    <property type="project" value="TreeGrafter"/>
</dbReference>
<comment type="similarity">
    <text evidence="2">Belongs to the YkuD family.</text>
</comment>
<evidence type="ECO:0000256" key="8">
    <source>
        <dbReference type="ARBA" id="ARBA00023316"/>
    </source>
</evidence>
<dbReference type="SUPFAM" id="SSF141523">
    <property type="entry name" value="L,D-transpeptidase catalytic domain-like"/>
    <property type="match status" value="1"/>
</dbReference>
<proteinExistence type="inferred from homology"/>
<evidence type="ECO:0000256" key="6">
    <source>
        <dbReference type="ARBA" id="ARBA00022960"/>
    </source>
</evidence>
<organism evidence="11 12">
    <name type="scientific">Alloalcanivorax marinus</name>
    <dbReference type="NCBI Taxonomy" id="1177169"/>
    <lineage>
        <taxon>Bacteria</taxon>
        <taxon>Pseudomonadati</taxon>
        <taxon>Pseudomonadota</taxon>
        <taxon>Gammaproteobacteria</taxon>
        <taxon>Oceanospirillales</taxon>
        <taxon>Alcanivoracaceae</taxon>
        <taxon>Alloalcanivorax</taxon>
    </lineage>
</organism>
<dbReference type="InterPro" id="IPR005490">
    <property type="entry name" value="LD_TPept_cat_dom"/>
</dbReference>
<sequence>MHILVSLSDQTLTLEDAGGTTVYPVSTAAAGAGSHQGSNATPLGRHLVRARIGDGLPPGAVFRGRRFHGEVYDPAWAAEAPGRDWILSRILWLGGLEPGRNQGADVDSFRRFIYIHGTPDSEPMGEPASHGCIRMRNTDVIALFARVPVATPVTLVE</sequence>
<dbReference type="InterPro" id="IPR038063">
    <property type="entry name" value="Transpep_catalytic_dom"/>
</dbReference>
<comment type="pathway">
    <text evidence="1 9">Cell wall biogenesis; peptidoglycan biosynthesis.</text>
</comment>
<dbReference type="GO" id="GO:0008360">
    <property type="term" value="P:regulation of cell shape"/>
    <property type="evidence" value="ECO:0007669"/>
    <property type="project" value="UniProtKB-UniRule"/>
</dbReference>
<evidence type="ECO:0000256" key="9">
    <source>
        <dbReference type="PROSITE-ProRule" id="PRU01373"/>
    </source>
</evidence>
<keyword evidence="6 9" id="KW-0133">Cell shape</keyword>
<evidence type="ECO:0000313" key="11">
    <source>
        <dbReference type="EMBL" id="MCC4308619.1"/>
    </source>
</evidence>
<dbReference type="Pfam" id="PF03734">
    <property type="entry name" value="YkuD"/>
    <property type="match status" value="1"/>
</dbReference>
<dbReference type="GO" id="GO:0016757">
    <property type="term" value="F:glycosyltransferase activity"/>
    <property type="evidence" value="ECO:0007669"/>
    <property type="project" value="UniProtKB-KW"/>
</dbReference>
<keyword evidence="12" id="KW-1185">Reference proteome</keyword>
<evidence type="ECO:0000259" key="10">
    <source>
        <dbReference type="PROSITE" id="PS52029"/>
    </source>
</evidence>
<dbReference type="Proteomes" id="UP001108027">
    <property type="component" value="Unassembled WGS sequence"/>
</dbReference>
<evidence type="ECO:0000256" key="4">
    <source>
        <dbReference type="ARBA" id="ARBA00022679"/>
    </source>
</evidence>
<evidence type="ECO:0000256" key="1">
    <source>
        <dbReference type="ARBA" id="ARBA00004752"/>
    </source>
</evidence>
<dbReference type="GO" id="GO:0018104">
    <property type="term" value="P:peptidoglycan-protein cross-linking"/>
    <property type="evidence" value="ECO:0007669"/>
    <property type="project" value="TreeGrafter"/>
</dbReference>
<feature type="active site" description="Proton donor/acceptor" evidence="9">
    <location>
        <position position="116"/>
    </location>
</feature>
<dbReference type="PANTHER" id="PTHR30582:SF24">
    <property type="entry name" value="L,D-TRANSPEPTIDASE ERFK_SRFK-RELATED"/>
    <property type="match status" value="1"/>
</dbReference>
<dbReference type="RefSeq" id="WP_228233758.1">
    <property type="nucleotide sequence ID" value="NZ_JAJGNA010000008.1"/>
</dbReference>
<evidence type="ECO:0000256" key="5">
    <source>
        <dbReference type="ARBA" id="ARBA00022801"/>
    </source>
</evidence>
<dbReference type="CDD" id="cd16913">
    <property type="entry name" value="YkuD_like"/>
    <property type="match status" value="1"/>
</dbReference>
<dbReference type="PROSITE" id="PS52029">
    <property type="entry name" value="LD_TPASE"/>
    <property type="match status" value="1"/>
</dbReference>
<keyword evidence="3" id="KW-0328">Glycosyltransferase</keyword>
<dbReference type="PANTHER" id="PTHR30582">
    <property type="entry name" value="L,D-TRANSPEPTIDASE"/>
    <property type="match status" value="1"/>
</dbReference>
<dbReference type="GO" id="GO:0071972">
    <property type="term" value="F:peptidoglycan L,D-transpeptidase activity"/>
    <property type="evidence" value="ECO:0007669"/>
    <property type="project" value="TreeGrafter"/>
</dbReference>
<evidence type="ECO:0000256" key="3">
    <source>
        <dbReference type="ARBA" id="ARBA00022676"/>
    </source>
</evidence>
<dbReference type="InterPro" id="IPR050979">
    <property type="entry name" value="LD-transpeptidase"/>
</dbReference>
<dbReference type="GO" id="GO:0071555">
    <property type="term" value="P:cell wall organization"/>
    <property type="evidence" value="ECO:0007669"/>
    <property type="project" value="UniProtKB-UniRule"/>
</dbReference>
<dbReference type="AlphaFoldDB" id="A0A9Q3UNB9"/>
<name>A0A9Q3UNB9_9GAMM</name>
<keyword evidence="8 9" id="KW-0961">Cell wall biogenesis/degradation</keyword>
<protein>
    <submittedName>
        <fullName evidence="11">L,D-transpeptidase</fullName>
    </submittedName>
</protein>
<evidence type="ECO:0000313" key="12">
    <source>
        <dbReference type="Proteomes" id="UP001108027"/>
    </source>
</evidence>
<feature type="active site" description="Nucleophile" evidence="9">
    <location>
        <position position="132"/>
    </location>
</feature>